<dbReference type="EMBL" id="DS989824">
    <property type="protein sequence ID" value="EFR00648.1"/>
    <property type="molecule type" value="Genomic_DNA"/>
</dbReference>
<feature type="chain" id="PRO_5003189146" evidence="3">
    <location>
        <begin position="22"/>
        <end position="571"/>
    </location>
</feature>
<reference evidence="5" key="1">
    <citation type="journal article" date="2012" name="MBio">
        <title>Comparative genome analysis of Trichophyton rubrum and related dermatophytes reveals candidate genes involved in infection.</title>
        <authorList>
            <person name="Martinez D.A."/>
            <person name="Oliver B.G."/>
            <person name="Graeser Y."/>
            <person name="Goldberg J.M."/>
            <person name="Li W."/>
            <person name="Martinez-Rossi N.M."/>
            <person name="Monod M."/>
            <person name="Shelest E."/>
            <person name="Barton R.C."/>
            <person name="Birch E."/>
            <person name="Brakhage A.A."/>
            <person name="Chen Z."/>
            <person name="Gurr S.J."/>
            <person name="Heiman D."/>
            <person name="Heitman J."/>
            <person name="Kosti I."/>
            <person name="Rossi A."/>
            <person name="Saif S."/>
            <person name="Samalova M."/>
            <person name="Saunders C.W."/>
            <person name="Shea T."/>
            <person name="Summerbell R.C."/>
            <person name="Xu J."/>
            <person name="Young S."/>
            <person name="Zeng Q."/>
            <person name="Birren B.W."/>
            <person name="Cuomo C.A."/>
            <person name="White T.C."/>
        </authorList>
    </citation>
    <scope>NUCLEOTIDE SEQUENCE [LARGE SCALE GENOMIC DNA]</scope>
    <source>
        <strain evidence="5">ATCC MYA-4604 / CBS 118893</strain>
    </source>
</reference>
<feature type="region of interest" description="Disordered" evidence="2">
    <location>
        <begin position="143"/>
        <end position="164"/>
    </location>
</feature>
<gene>
    <name evidence="4" type="ORF">MGYG_03655</name>
</gene>
<feature type="signal peptide" evidence="3">
    <location>
        <begin position="1"/>
        <end position="21"/>
    </location>
</feature>
<evidence type="ECO:0000313" key="4">
    <source>
        <dbReference type="EMBL" id="EFR00648.1"/>
    </source>
</evidence>
<dbReference type="AlphaFoldDB" id="E4UT35"/>
<keyword evidence="1" id="KW-0843">Virulence</keyword>
<dbReference type="GeneID" id="10028757"/>
<dbReference type="SUPFAM" id="SSF55486">
    <property type="entry name" value="Metalloproteases ('zincins'), catalytic domain"/>
    <property type="match status" value="1"/>
</dbReference>
<dbReference type="Gene3D" id="3.40.390.10">
    <property type="entry name" value="Collagenase (Catalytic Domain)"/>
    <property type="match status" value="1"/>
</dbReference>
<evidence type="ECO:0000256" key="2">
    <source>
        <dbReference type="SAM" id="MobiDB-lite"/>
    </source>
</evidence>
<evidence type="ECO:0000313" key="5">
    <source>
        <dbReference type="Proteomes" id="UP000002669"/>
    </source>
</evidence>
<dbReference type="OrthoDB" id="4540872at2759"/>
<evidence type="ECO:0000256" key="3">
    <source>
        <dbReference type="SAM" id="SignalP"/>
    </source>
</evidence>
<proteinExistence type="predicted"/>
<dbReference type="RefSeq" id="XP_003173478.1">
    <property type="nucleotide sequence ID" value="XM_003173430.1"/>
</dbReference>
<dbReference type="HOGENOM" id="CLU_477313_0_0_1"/>
<dbReference type="Proteomes" id="UP000002669">
    <property type="component" value="Unassembled WGS sequence"/>
</dbReference>
<dbReference type="STRING" id="535722.E4UT35"/>
<dbReference type="GO" id="GO:0008237">
    <property type="term" value="F:metallopeptidase activity"/>
    <property type="evidence" value="ECO:0007669"/>
    <property type="project" value="InterPro"/>
</dbReference>
<feature type="compositionally biased region" description="Polar residues" evidence="2">
    <location>
        <begin position="143"/>
        <end position="157"/>
    </location>
</feature>
<dbReference type="InParanoid" id="E4UT35"/>
<evidence type="ECO:0000256" key="1">
    <source>
        <dbReference type="ARBA" id="ARBA00023026"/>
    </source>
</evidence>
<dbReference type="InterPro" id="IPR024079">
    <property type="entry name" value="MetalloPept_cat_dom_sf"/>
</dbReference>
<protein>
    <submittedName>
        <fullName evidence="4">Uncharacterized protein</fullName>
    </submittedName>
</protein>
<accession>E4UT35</accession>
<keyword evidence="3" id="KW-0732">Signal</keyword>
<dbReference type="VEuPathDB" id="FungiDB:MGYG_03655"/>
<name>E4UT35_ARTGP</name>
<organism evidence="5">
    <name type="scientific">Arthroderma gypseum (strain ATCC MYA-4604 / CBS 118893)</name>
    <name type="common">Microsporum gypseum</name>
    <dbReference type="NCBI Taxonomy" id="535722"/>
    <lineage>
        <taxon>Eukaryota</taxon>
        <taxon>Fungi</taxon>
        <taxon>Dikarya</taxon>
        <taxon>Ascomycota</taxon>
        <taxon>Pezizomycotina</taxon>
        <taxon>Eurotiomycetes</taxon>
        <taxon>Eurotiomycetidae</taxon>
        <taxon>Onygenales</taxon>
        <taxon>Arthrodermataceae</taxon>
        <taxon>Nannizzia</taxon>
    </lineage>
</organism>
<dbReference type="eggNOG" id="ENOG502T2XQ">
    <property type="taxonomic scope" value="Eukaryota"/>
</dbReference>
<keyword evidence="5" id="KW-1185">Reference proteome</keyword>
<dbReference type="Pfam" id="PF18647">
    <property type="entry name" value="Fungal_lectin_2"/>
    <property type="match status" value="1"/>
</dbReference>
<sequence length="571" mass="63422">MRPLAALLPLLAALLLEQTAGSPVLGPRQEASINSVNLVFNAECPGERQRDIISAWQDAVKLAQNVGKIDFDDWAAWEFFGPPQLLNKDDERNKKDYRQNIQAIFDNVKSSGQGWSLTPEDWKVRINVNCGPKNQDIDAECRGNSNTRAHTGNSKSLDGSGDQHYEDPSATMNLVICNSFFAYDGLDKAIEKNKGLDDILQKFDLRYYRNRADIILHEMMHSNRLTYLPNDKRHITDHKMLITVCEREKDNKELCDKKQKLVDAYGPENVKILARTVADSTASYVTTNANNFALYALSKYVQKEIGGGCGLSVTTNGTECGVLEEDFEKISHGEGDFGTTEEGDVPTVNDLEWTSDEQYPSGYIKQLKERMAMDQDAPAPIPSGPPLKCNGLGSNKYVSQSTLANNITMFCSDAVNQGVQDNGTVSISRNYNHGANDEVDISIGWPSGMETPFNEKECNNQMNSILDNCGGNGPSNPRGYNGGGTVTVGENVVYHITPVSARNPLPNEPFGGCDFRDKFAFKSFWVWGAGWESWDYGSRNGGLYEELKKCNQGRQVEDWKFSYGLGSDQRE</sequence>